<name>A0ABR3SE34_9PEZI</name>
<protein>
    <submittedName>
        <fullName evidence="2">General transcription repressor</fullName>
    </submittedName>
</protein>
<organism evidence="2 3">
    <name type="scientific">Neofusicoccum ribis</name>
    <dbReference type="NCBI Taxonomy" id="45134"/>
    <lineage>
        <taxon>Eukaryota</taxon>
        <taxon>Fungi</taxon>
        <taxon>Dikarya</taxon>
        <taxon>Ascomycota</taxon>
        <taxon>Pezizomycotina</taxon>
        <taxon>Dothideomycetes</taxon>
        <taxon>Dothideomycetes incertae sedis</taxon>
        <taxon>Botryosphaeriales</taxon>
        <taxon>Botryosphaeriaceae</taxon>
        <taxon>Neofusicoccum</taxon>
    </lineage>
</organism>
<comment type="caution">
    <text evidence="2">The sequence shown here is derived from an EMBL/GenBank/DDBJ whole genome shotgun (WGS) entry which is preliminary data.</text>
</comment>
<dbReference type="EMBL" id="JAJVDC020000210">
    <property type="protein sequence ID" value="KAL1618376.1"/>
    <property type="molecule type" value="Genomic_DNA"/>
</dbReference>
<evidence type="ECO:0000313" key="3">
    <source>
        <dbReference type="Proteomes" id="UP001521116"/>
    </source>
</evidence>
<feature type="domain" description="DUF7708" evidence="1">
    <location>
        <begin position="71"/>
        <end position="198"/>
    </location>
</feature>
<dbReference type="PANTHER" id="PTHR10039">
    <property type="entry name" value="AMELOGENIN"/>
    <property type="match status" value="1"/>
</dbReference>
<dbReference type="InterPro" id="IPR056125">
    <property type="entry name" value="DUF7708"/>
</dbReference>
<dbReference type="Proteomes" id="UP001521116">
    <property type="component" value="Unassembled WGS sequence"/>
</dbReference>
<reference evidence="2 3" key="1">
    <citation type="submission" date="2024-02" db="EMBL/GenBank/DDBJ databases">
        <title>De novo assembly and annotation of 12 fungi associated with fruit tree decline syndrome in Ontario, Canada.</title>
        <authorList>
            <person name="Sulman M."/>
            <person name="Ellouze W."/>
            <person name="Ilyukhin E."/>
        </authorList>
    </citation>
    <scope>NUCLEOTIDE SEQUENCE [LARGE SCALE GENOMIC DNA]</scope>
    <source>
        <strain evidence="2 3">M1-105</strain>
    </source>
</reference>
<sequence>MATTSAPASPQARLTIRLAFEKLERSIAPDHAHHFKSTTLQDVRDAAAAVEDKLAASKSLRNMRRIEPFLVSLGRYAKVIEVLCNGTDYLPWIWAPIKLMLQLSSDYLSSLERLVDAYTQICDTLPRFERLSATFRDDVEFQKVLAMFYADILEFHGRCYKFFTQRGQSSPSHASVNQSWRRFFDTSWSRFGNRFKAILDSLARHSELVDKEATAAAISEAKEWREKQREDVDRLEKERLASHVSSVLSWLELGGYLNQEDELERLLDHYSPSQILKIKPDMAAFIYDQYLCKALTPSVRHLRQLLPQLLSSMQSPRIIVDGIDEYASEEQKKIIKEILTVVKDCSVNPCCKALLSSRDEPGISRSLSPKDAVSLTDESQHVNSAIEAFVDRKVEDIKDSIGGVLQLEQNFASSMKKKIVQLANGMFLWVHLVLVSLERIYSLKELEQAVDTLPKGLGEMYARTLDGMRERLASRDFDLAVRILEWVMFSRRPLKKAELLDGIALHHENTSLNTSTKLLEHVLETCKPLVEEGPNGTVVLVHFSLQE</sequence>
<evidence type="ECO:0000259" key="1">
    <source>
        <dbReference type="Pfam" id="PF24809"/>
    </source>
</evidence>
<keyword evidence="3" id="KW-1185">Reference proteome</keyword>
<evidence type="ECO:0000313" key="2">
    <source>
        <dbReference type="EMBL" id="KAL1618376.1"/>
    </source>
</evidence>
<proteinExistence type="predicted"/>
<dbReference type="Pfam" id="PF24809">
    <property type="entry name" value="DUF7708"/>
    <property type="match status" value="1"/>
</dbReference>
<gene>
    <name evidence="2" type="primary">TUP1_2</name>
    <name evidence="2" type="ORF">SLS56_010594</name>
</gene>
<accession>A0ABR3SE34</accession>
<dbReference type="PANTHER" id="PTHR10039:SF14">
    <property type="entry name" value="NACHT DOMAIN-CONTAINING PROTEIN"/>
    <property type="match status" value="1"/>
</dbReference>